<evidence type="ECO:0000256" key="2">
    <source>
        <dbReference type="SAM" id="Phobius"/>
    </source>
</evidence>
<feature type="region of interest" description="Disordered" evidence="1">
    <location>
        <begin position="146"/>
        <end position="174"/>
    </location>
</feature>
<comment type="caution">
    <text evidence="3">The sequence shown here is derived from an EMBL/GenBank/DDBJ whole genome shotgun (WGS) entry which is preliminary data.</text>
</comment>
<dbReference type="EMBL" id="CACRXK020005784">
    <property type="protein sequence ID" value="CAB4007389.1"/>
    <property type="molecule type" value="Genomic_DNA"/>
</dbReference>
<sequence length="174" mass="19144">MRTAIANTHVVLNFAIMPGLILIPSDLRILMKPIPGFSNVLTVAKNGMMFRKNEKVNYTNDDSIPTPTHTSNTGESRTIRPIPTVEDFKSPELRQKSDTQNIALGTAAVASLLAAVASLLAACITGISALNKNEHLIRVRLLRHSNRGPKHPETEVNDNRKCTTREHSGNSYTY</sequence>
<keyword evidence="2" id="KW-1133">Transmembrane helix</keyword>
<keyword evidence="4" id="KW-1185">Reference proteome</keyword>
<feature type="transmembrane region" description="Helical" evidence="2">
    <location>
        <begin position="102"/>
        <end position="130"/>
    </location>
</feature>
<dbReference type="OrthoDB" id="5990201at2759"/>
<keyword evidence="2" id="KW-0472">Membrane</keyword>
<organism evidence="3 4">
    <name type="scientific">Paramuricea clavata</name>
    <name type="common">Red gorgonian</name>
    <name type="synonym">Violescent sea-whip</name>
    <dbReference type="NCBI Taxonomy" id="317549"/>
    <lineage>
        <taxon>Eukaryota</taxon>
        <taxon>Metazoa</taxon>
        <taxon>Cnidaria</taxon>
        <taxon>Anthozoa</taxon>
        <taxon>Octocorallia</taxon>
        <taxon>Malacalcyonacea</taxon>
        <taxon>Plexauridae</taxon>
        <taxon>Paramuricea</taxon>
    </lineage>
</organism>
<name>A0A7D9EEM2_PARCT</name>
<feature type="transmembrane region" description="Helical" evidence="2">
    <location>
        <begin position="6"/>
        <end position="23"/>
    </location>
</feature>
<dbReference type="Proteomes" id="UP001152795">
    <property type="component" value="Unassembled WGS sequence"/>
</dbReference>
<dbReference type="AlphaFoldDB" id="A0A7D9EEM2"/>
<accession>A0A7D9EEM2</accession>
<protein>
    <submittedName>
        <fullName evidence="3">Uncharacterized protein</fullName>
    </submittedName>
</protein>
<evidence type="ECO:0000313" key="3">
    <source>
        <dbReference type="EMBL" id="CAB4007389.1"/>
    </source>
</evidence>
<keyword evidence="2" id="KW-0812">Transmembrane</keyword>
<reference evidence="3" key="1">
    <citation type="submission" date="2020-04" db="EMBL/GenBank/DDBJ databases">
        <authorList>
            <person name="Alioto T."/>
            <person name="Alioto T."/>
            <person name="Gomez Garrido J."/>
        </authorList>
    </citation>
    <scope>NUCLEOTIDE SEQUENCE</scope>
    <source>
        <strain evidence="3">A484AB</strain>
    </source>
</reference>
<feature type="region of interest" description="Disordered" evidence="1">
    <location>
        <begin position="59"/>
        <end position="79"/>
    </location>
</feature>
<proteinExistence type="predicted"/>
<feature type="compositionally biased region" description="Polar residues" evidence="1">
    <location>
        <begin position="59"/>
        <end position="76"/>
    </location>
</feature>
<evidence type="ECO:0000313" key="4">
    <source>
        <dbReference type="Proteomes" id="UP001152795"/>
    </source>
</evidence>
<evidence type="ECO:0000256" key="1">
    <source>
        <dbReference type="SAM" id="MobiDB-lite"/>
    </source>
</evidence>
<feature type="compositionally biased region" description="Basic and acidic residues" evidence="1">
    <location>
        <begin position="150"/>
        <end position="168"/>
    </location>
</feature>
<gene>
    <name evidence="3" type="ORF">PACLA_8A059021</name>
</gene>